<organism evidence="3 4">
    <name type="scientific">Datura stramonium</name>
    <name type="common">Jimsonweed</name>
    <name type="synonym">Common thornapple</name>
    <dbReference type="NCBI Taxonomy" id="4076"/>
    <lineage>
        <taxon>Eukaryota</taxon>
        <taxon>Viridiplantae</taxon>
        <taxon>Streptophyta</taxon>
        <taxon>Embryophyta</taxon>
        <taxon>Tracheophyta</taxon>
        <taxon>Spermatophyta</taxon>
        <taxon>Magnoliopsida</taxon>
        <taxon>eudicotyledons</taxon>
        <taxon>Gunneridae</taxon>
        <taxon>Pentapetalae</taxon>
        <taxon>asterids</taxon>
        <taxon>lamiids</taxon>
        <taxon>Solanales</taxon>
        <taxon>Solanaceae</taxon>
        <taxon>Solanoideae</taxon>
        <taxon>Datureae</taxon>
        <taxon>Datura</taxon>
    </lineage>
</organism>
<keyword evidence="4" id="KW-1185">Reference proteome</keyword>
<evidence type="ECO:0000313" key="4">
    <source>
        <dbReference type="Proteomes" id="UP000823775"/>
    </source>
</evidence>
<protein>
    <submittedName>
        <fullName evidence="3">Uncharacterized protein</fullName>
    </submittedName>
</protein>
<evidence type="ECO:0000256" key="1">
    <source>
        <dbReference type="SAM" id="Coils"/>
    </source>
</evidence>
<feature type="region of interest" description="Disordered" evidence="2">
    <location>
        <begin position="1"/>
        <end position="46"/>
    </location>
</feature>
<proteinExistence type="predicted"/>
<gene>
    <name evidence="3" type="ORF">HAX54_014088</name>
</gene>
<comment type="caution">
    <text evidence="3">The sequence shown here is derived from an EMBL/GenBank/DDBJ whole genome shotgun (WGS) entry which is preliminary data.</text>
</comment>
<sequence>MIKEADQVVRKTLAAMGNSSSDDEKDEAEEKSQSRSEIKKDNTTYSRSKLEEMDHIVINTYENLHTAQREVMDAYTSLELDLKNQGESQESLDEMIEDLRNQNLSLNNEKYALEMEKGKLIAAFTEVKDEVEDTHMNRRTCSGLSRKGRVAY</sequence>
<feature type="coiled-coil region" evidence="1">
    <location>
        <begin position="82"/>
        <end position="116"/>
    </location>
</feature>
<dbReference type="EMBL" id="JACEIK010001867">
    <property type="protein sequence ID" value="MCD7472755.1"/>
    <property type="molecule type" value="Genomic_DNA"/>
</dbReference>
<evidence type="ECO:0000313" key="3">
    <source>
        <dbReference type="EMBL" id="MCD7472755.1"/>
    </source>
</evidence>
<reference evidence="3 4" key="1">
    <citation type="journal article" date="2021" name="BMC Genomics">
        <title>Datura genome reveals duplications of psychoactive alkaloid biosynthetic genes and high mutation rate following tissue culture.</title>
        <authorList>
            <person name="Rajewski A."/>
            <person name="Carter-House D."/>
            <person name="Stajich J."/>
            <person name="Litt A."/>
        </authorList>
    </citation>
    <scope>NUCLEOTIDE SEQUENCE [LARGE SCALE GENOMIC DNA]</scope>
    <source>
        <strain evidence="3">AR-01</strain>
    </source>
</reference>
<evidence type="ECO:0000256" key="2">
    <source>
        <dbReference type="SAM" id="MobiDB-lite"/>
    </source>
</evidence>
<accession>A0ABS8TPG7</accession>
<dbReference type="Proteomes" id="UP000823775">
    <property type="component" value="Unassembled WGS sequence"/>
</dbReference>
<keyword evidence="1" id="KW-0175">Coiled coil</keyword>
<feature type="compositionally biased region" description="Basic and acidic residues" evidence="2">
    <location>
        <begin position="28"/>
        <end position="46"/>
    </location>
</feature>
<name>A0ABS8TPG7_DATST</name>